<dbReference type="Proteomes" id="UP000307217">
    <property type="component" value="Unassembled WGS sequence"/>
</dbReference>
<keyword evidence="2" id="KW-0436">Ligase</keyword>
<feature type="domain" description="Gamma-glutamylcyclotransferase AIG2-like" evidence="1">
    <location>
        <begin position="4"/>
        <end position="116"/>
    </location>
</feature>
<dbReference type="InterPro" id="IPR036568">
    <property type="entry name" value="GGCT-like_sf"/>
</dbReference>
<comment type="caution">
    <text evidence="2">The sequence shown here is derived from an EMBL/GenBank/DDBJ whole genome shotgun (WGS) entry which is preliminary data.</text>
</comment>
<dbReference type="GO" id="GO:0016874">
    <property type="term" value="F:ligase activity"/>
    <property type="evidence" value="ECO:0007669"/>
    <property type="project" value="UniProtKB-KW"/>
</dbReference>
<accession>A0A5S3VBY2</accession>
<dbReference type="OrthoDB" id="9798388at2"/>
<dbReference type="InterPro" id="IPR013024">
    <property type="entry name" value="GGCT-like"/>
</dbReference>
<dbReference type="RefSeq" id="WP_138591057.1">
    <property type="nucleotide sequence ID" value="NZ_PNBX01000024.1"/>
</dbReference>
<dbReference type="Pfam" id="PF06094">
    <property type="entry name" value="GGACT"/>
    <property type="match status" value="1"/>
</dbReference>
<organism evidence="2 3">
    <name type="scientific">Pseudoalteromonas aurantia</name>
    <dbReference type="NCBI Taxonomy" id="43654"/>
    <lineage>
        <taxon>Bacteria</taxon>
        <taxon>Pseudomonadati</taxon>
        <taxon>Pseudomonadota</taxon>
        <taxon>Gammaproteobacteria</taxon>
        <taxon>Alteromonadales</taxon>
        <taxon>Pseudoalteromonadaceae</taxon>
        <taxon>Pseudoalteromonas</taxon>
    </lineage>
</organism>
<dbReference type="EMBL" id="PNBX01000024">
    <property type="protein sequence ID" value="TMO69070.1"/>
    <property type="molecule type" value="Genomic_DNA"/>
</dbReference>
<dbReference type="CDD" id="cd06661">
    <property type="entry name" value="GGCT_like"/>
    <property type="match status" value="1"/>
</dbReference>
<sequence length="123" mass="13515">MEALFSYGTLQQKQVQLDTFGRLLEGQSDTLLGYQVGEIEITDAKVIASSGKTHHPILKYTGNEQDEVTGTVFLISATELSQADTYEVDAYTRVSASLKSGNTCWIYAATEKGKGKEKEKNND</sequence>
<evidence type="ECO:0000313" key="3">
    <source>
        <dbReference type="Proteomes" id="UP000307217"/>
    </source>
</evidence>
<reference evidence="2 3" key="1">
    <citation type="submission" date="2018-01" db="EMBL/GenBank/DDBJ databases">
        <authorList>
            <person name="Paulsen S."/>
            <person name="Gram L.K."/>
        </authorList>
    </citation>
    <scope>NUCLEOTIDE SEQUENCE [LARGE SCALE GENOMIC DNA]</scope>
    <source>
        <strain evidence="2 3">S3790</strain>
    </source>
</reference>
<dbReference type="InterPro" id="IPR009288">
    <property type="entry name" value="AIG2-like_dom"/>
</dbReference>
<dbReference type="AlphaFoldDB" id="A0A5S3VBY2"/>
<reference evidence="3" key="2">
    <citation type="submission" date="2019-06" db="EMBL/GenBank/DDBJ databases">
        <title>Co-occurence of chitin degradation, pigmentation and bioactivity in marine Pseudoalteromonas.</title>
        <authorList>
            <person name="Sonnenschein E.C."/>
            <person name="Bech P.K."/>
        </authorList>
    </citation>
    <scope>NUCLEOTIDE SEQUENCE [LARGE SCALE GENOMIC DNA]</scope>
    <source>
        <strain evidence="3">S3790</strain>
    </source>
</reference>
<dbReference type="SUPFAM" id="SSF110857">
    <property type="entry name" value="Gamma-glutamyl cyclotransferase-like"/>
    <property type="match status" value="1"/>
</dbReference>
<name>A0A5S3VBY2_9GAMM</name>
<evidence type="ECO:0000313" key="2">
    <source>
        <dbReference type="EMBL" id="TMO69070.1"/>
    </source>
</evidence>
<dbReference type="Gene3D" id="3.10.490.10">
    <property type="entry name" value="Gamma-glutamyl cyclotransferase-like"/>
    <property type="match status" value="1"/>
</dbReference>
<gene>
    <name evidence="2" type="ORF">CWC19_06440</name>
</gene>
<protein>
    <submittedName>
        <fullName evidence="2">UDP-N-acetylmuramate--alanine ligase</fullName>
    </submittedName>
</protein>
<proteinExistence type="predicted"/>
<evidence type="ECO:0000259" key="1">
    <source>
        <dbReference type="Pfam" id="PF06094"/>
    </source>
</evidence>